<dbReference type="PANTHER" id="PTHR15977">
    <property type="entry name" value="CILIA- AND FLAGELLA-ASSOCIATED PROTEIN 46"/>
    <property type="match status" value="1"/>
</dbReference>
<name>U6GBU9_EIMAC</name>
<protein>
    <submittedName>
        <fullName evidence="2">Uncharacterized protein</fullName>
    </submittedName>
</protein>
<reference evidence="2" key="1">
    <citation type="submission" date="2013-10" db="EMBL/GenBank/DDBJ databases">
        <title>Genomic analysis of the causative agents of coccidiosis in chickens.</title>
        <authorList>
            <person name="Reid A.J."/>
            <person name="Blake D."/>
            <person name="Billington K."/>
            <person name="Browne H."/>
            <person name="Dunn M."/>
            <person name="Hung S."/>
            <person name="Kawahara F."/>
            <person name="Miranda-Saavedra D."/>
            <person name="Mourier T."/>
            <person name="Nagra H."/>
            <person name="Otto T.D."/>
            <person name="Rawlings N."/>
            <person name="Sanchez A."/>
            <person name="Sanders M."/>
            <person name="Subramaniam C."/>
            <person name="Tay Y."/>
            <person name="Dear P."/>
            <person name="Doerig C."/>
            <person name="Gruber A."/>
            <person name="Parkinson J."/>
            <person name="Shirley M."/>
            <person name="Wan K.L."/>
            <person name="Berriman M."/>
            <person name="Tomley F."/>
            <person name="Pain A."/>
        </authorList>
    </citation>
    <scope>NUCLEOTIDE SEQUENCE</scope>
    <source>
        <strain evidence="2">Houghton</strain>
    </source>
</reference>
<dbReference type="Proteomes" id="UP000018050">
    <property type="component" value="Unassembled WGS sequence"/>
</dbReference>
<evidence type="ECO:0000313" key="2">
    <source>
        <dbReference type="EMBL" id="CDI76044.1"/>
    </source>
</evidence>
<dbReference type="InterPro" id="IPR039586">
    <property type="entry name" value="CFAP46"/>
</dbReference>
<dbReference type="RefSeq" id="XP_013253338.1">
    <property type="nucleotide sequence ID" value="XM_013397884.1"/>
</dbReference>
<feature type="region of interest" description="Disordered" evidence="1">
    <location>
        <begin position="874"/>
        <end position="916"/>
    </location>
</feature>
<dbReference type="OrthoDB" id="345494at2759"/>
<dbReference type="GO" id="GO:0060294">
    <property type="term" value="P:cilium movement involved in cell motility"/>
    <property type="evidence" value="ECO:0007669"/>
    <property type="project" value="InterPro"/>
</dbReference>
<sequence>MESVCNELLKAWTILDPQLPPVVRNALIARGTAEEVDNQIYHLQKSVEIPRNAGENEHFAGYLLVKAALGQRLFPLARAMTKRLERWQTGTTSAAVLQRMLETETELRLREFLCELRHQEGTSFAPPTDLSLLSVSAREPSPIRDLRVQAVRRLDECLTAMAHLSENGDLVEICVATLWNIARPCLGPETRRHIYRNMQKASNALDRCQSSQMSLRVHLFHQLAQCEVEEELFKAAQATISRALKIERSCCRAACNKNELALTSQPLTSASDNPVLSTTCTVEVEPSLTQLTDSRPLRLSLERMAQAVSKMILAVGNFSPVEQIQNIAFRDRHDHPIGKIIDIAEDLRRRAFHILADEESKICNRQLRVEPHGTTKRAVGSAQQSRASAHPRRMLSLRGESTIKKIIASYGHLVSRAQELGDDRATARAAAAILSMIHGTEKCLDAATLNFESPETTPPVDLRVRLRPPLETEVAVHVTEAAYALALQDFGLVQEFCSKVPLWNISSRRKIFGALLQDVMLQETPQPVLSRLLKTSSSSLQDTAGGLDKSSKAKQAKVQTAGGAENASMLKLTPDILVLLQIECGDMLWSATTAVAASVSAELAGPVELLRTELWTRLAAASLSVNCQTIQGLSVAYAFQALGEKCSVVPYKISSNVKHKLQLWRGVAHVVAGLALLATDFTVKWDELFRTAEGAMVLVPKVLHTPLMKLQILALIRTETPNLFPTVCNLARSEPSSEADLLLCFARLAQKTPGLTSMVMDAYEGALTLFEIDKDPHGIVVHLEVAEWLLSMRRPWAKASSHIRAALDLLKNAECQQKVSSPKPKEGPNQVLHTLMRLDHLFLLQAQALKLFYSPDTSETADAMRQIISLSSQMLDASTETPSEKASENDREIAERETSSAESSGEHTEGFGEHHGYGDLSNREMSCAPLGPSSTETDFHAPMGLCYCCRRLDKLILGRQPIYTSRFASCILVQGADA</sequence>
<evidence type="ECO:0000256" key="1">
    <source>
        <dbReference type="SAM" id="MobiDB-lite"/>
    </source>
</evidence>
<dbReference type="EMBL" id="HG670307">
    <property type="protein sequence ID" value="CDI76044.1"/>
    <property type="molecule type" value="Genomic_DNA"/>
</dbReference>
<dbReference type="GO" id="GO:0035082">
    <property type="term" value="P:axoneme assembly"/>
    <property type="evidence" value="ECO:0007669"/>
    <property type="project" value="InterPro"/>
</dbReference>
<dbReference type="GeneID" id="25268093"/>
<feature type="compositionally biased region" description="Basic and acidic residues" evidence="1">
    <location>
        <begin position="882"/>
        <end position="916"/>
    </location>
</feature>
<dbReference type="AlphaFoldDB" id="U6GBU9"/>
<reference evidence="2" key="2">
    <citation type="submission" date="2013-10" db="EMBL/GenBank/DDBJ databases">
        <authorList>
            <person name="Aslett M."/>
        </authorList>
    </citation>
    <scope>NUCLEOTIDE SEQUENCE</scope>
    <source>
        <strain evidence="2">Houghton</strain>
    </source>
</reference>
<gene>
    <name evidence="2" type="ORF">EAH_00000230</name>
</gene>
<proteinExistence type="predicted"/>
<dbReference type="PANTHER" id="PTHR15977:SF15">
    <property type="entry name" value="CILIA- AND FLAGELLA-ASSOCIATED PROTEIN 46"/>
    <property type="match status" value="1"/>
</dbReference>
<keyword evidence="3" id="KW-1185">Reference proteome</keyword>
<dbReference type="VEuPathDB" id="ToxoDB:EAH_00000230"/>
<organism evidence="2 3">
    <name type="scientific">Eimeria acervulina</name>
    <name type="common">Coccidian parasite</name>
    <dbReference type="NCBI Taxonomy" id="5801"/>
    <lineage>
        <taxon>Eukaryota</taxon>
        <taxon>Sar</taxon>
        <taxon>Alveolata</taxon>
        <taxon>Apicomplexa</taxon>
        <taxon>Conoidasida</taxon>
        <taxon>Coccidia</taxon>
        <taxon>Eucoccidiorida</taxon>
        <taxon>Eimeriorina</taxon>
        <taxon>Eimeriidae</taxon>
        <taxon>Eimeria</taxon>
    </lineage>
</organism>
<evidence type="ECO:0000313" key="3">
    <source>
        <dbReference type="Proteomes" id="UP000018050"/>
    </source>
</evidence>
<accession>U6GBU9</accession>